<reference evidence="2 3" key="1">
    <citation type="submission" date="2020-05" db="EMBL/GenBank/DDBJ databases">
        <title>Identification and distribution of gene clusters putatively required for synthesis of sphingolipid metabolism inhibitors in phylogenetically diverse species of the filamentous fungus Fusarium.</title>
        <authorList>
            <person name="Kim H.-S."/>
            <person name="Busman M."/>
            <person name="Brown D.W."/>
            <person name="Divon H."/>
            <person name="Uhlig S."/>
            <person name="Proctor R.H."/>
        </authorList>
    </citation>
    <scope>NUCLEOTIDE SEQUENCE [LARGE SCALE GENOMIC DNA]</scope>
    <source>
        <strain evidence="2 3">NRRL 25211</strain>
    </source>
</reference>
<dbReference type="GO" id="GO:0004672">
    <property type="term" value="F:protein kinase activity"/>
    <property type="evidence" value="ECO:0007669"/>
    <property type="project" value="InterPro"/>
</dbReference>
<proteinExistence type="predicted"/>
<keyword evidence="2" id="KW-0418">Kinase</keyword>
<accession>A0A8H5JZF7</accession>
<comment type="caution">
    <text evidence="2">The sequence shown here is derived from an EMBL/GenBank/DDBJ whole genome shotgun (WGS) entry which is preliminary data.</text>
</comment>
<evidence type="ECO:0000313" key="3">
    <source>
        <dbReference type="Proteomes" id="UP000544095"/>
    </source>
</evidence>
<feature type="domain" description="Protein kinase" evidence="1">
    <location>
        <begin position="1"/>
        <end position="90"/>
    </location>
</feature>
<keyword evidence="3" id="KW-1185">Reference proteome</keyword>
<dbReference type="AlphaFoldDB" id="A0A8H5JZF7"/>
<keyword evidence="2" id="KW-0808">Transferase</keyword>
<gene>
    <name evidence="2" type="ORF">FPANT_14175</name>
</gene>
<protein>
    <submittedName>
        <fullName evidence="2">Serine threonine kinase</fullName>
    </submittedName>
</protein>
<dbReference type="InterPro" id="IPR011009">
    <property type="entry name" value="Kinase-like_dom_sf"/>
</dbReference>
<dbReference type="InterPro" id="IPR000719">
    <property type="entry name" value="Prot_kinase_dom"/>
</dbReference>
<dbReference type="SUPFAM" id="SSF56112">
    <property type="entry name" value="Protein kinase-like (PK-like)"/>
    <property type="match status" value="1"/>
</dbReference>
<dbReference type="PROSITE" id="PS50011">
    <property type="entry name" value="PROTEIN_KINASE_DOM"/>
    <property type="match status" value="1"/>
</dbReference>
<dbReference type="EMBL" id="JAAOAR010001518">
    <property type="protein sequence ID" value="KAF5564809.1"/>
    <property type="molecule type" value="Genomic_DNA"/>
</dbReference>
<dbReference type="Gene3D" id="1.10.510.10">
    <property type="entry name" value="Transferase(Phosphotransferase) domain 1"/>
    <property type="match status" value="1"/>
</dbReference>
<name>A0A8H5JZF7_9HYPO</name>
<evidence type="ECO:0000313" key="2">
    <source>
        <dbReference type="EMBL" id="KAF5564809.1"/>
    </source>
</evidence>
<evidence type="ECO:0000259" key="1">
    <source>
        <dbReference type="PROSITE" id="PS50011"/>
    </source>
</evidence>
<organism evidence="2 3">
    <name type="scientific">Fusarium pseudoanthophilum</name>
    <dbReference type="NCBI Taxonomy" id="48495"/>
    <lineage>
        <taxon>Eukaryota</taxon>
        <taxon>Fungi</taxon>
        <taxon>Dikarya</taxon>
        <taxon>Ascomycota</taxon>
        <taxon>Pezizomycotina</taxon>
        <taxon>Sordariomycetes</taxon>
        <taxon>Hypocreomycetidae</taxon>
        <taxon>Hypocreales</taxon>
        <taxon>Nectriaceae</taxon>
        <taxon>Fusarium</taxon>
        <taxon>Fusarium fujikuroi species complex</taxon>
    </lineage>
</organism>
<sequence>MKDGVFQQILVTSALDQTLLGLNYLHDADVIHTDIHSDNLLVALTDDSILATVEDNELHRPSARKFVDETVIHVSQYMLGGAGALTICDL</sequence>
<feature type="non-terminal residue" evidence="2">
    <location>
        <position position="1"/>
    </location>
</feature>
<dbReference type="GO" id="GO:0005524">
    <property type="term" value="F:ATP binding"/>
    <property type="evidence" value="ECO:0007669"/>
    <property type="project" value="InterPro"/>
</dbReference>
<dbReference type="Proteomes" id="UP000544095">
    <property type="component" value="Unassembled WGS sequence"/>
</dbReference>